<dbReference type="UniPathway" id="UPA00094"/>
<keyword evidence="6" id="KW-0275">Fatty acid biosynthesis</keyword>
<dbReference type="PROSITE" id="PS50968">
    <property type="entry name" value="BIOTINYL_LIPOYL"/>
    <property type="match status" value="1"/>
</dbReference>
<gene>
    <name evidence="9" type="ORF">CARN1_2626</name>
</gene>
<dbReference type="InterPro" id="IPR001249">
    <property type="entry name" value="AcCoA_biotinCC"/>
</dbReference>
<evidence type="ECO:0000256" key="6">
    <source>
        <dbReference type="ARBA" id="ARBA00023160"/>
    </source>
</evidence>
<comment type="caution">
    <text evidence="9">The sequence shown here is derived from an EMBL/GenBank/DDBJ whole genome shotgun (WGS) entry which is preliminary data.</text>
</comment>
<evidence type="ECO:0000256" key="3">
    <source>
        <dbReference type="ARBA" id="ARBA00022516"/>
    </source>
</evidence>
<evidence type="ECO:0000256" key="4">
    <source>
        <dbReference type="ARBA" id="ARBA00022832"/>
    </source>
</evidence>
<dbReference type="PANTHER" id="PTHR45266">
    <property type="entry name" value="OXALOACETATE DECARBOXYLASE ALPHA CHAIN"/>
    <property type="match status" value="1"/>
</dbReference>
<dbReference type="PRINTS" id="PR01071">
    <property type="entry name" value="ACOABIOTINCC"/>
</dbReference>
<evidence type="ECO:0000259" key="8">
    <source>
        <dbReference type="PROSITE" id="PS50968"/>
    </source>
</evidence>
<keyword evidence="3" id="KW-0444">Lipid biosynthesis</keyword>
<dbReference type="Gene3D" id="2.40.50.100">
    <property type="match status" value="1"/>
</dbReference>
<proteinExistence type="predicted"/>
<evidence type="ECO:0000256" key="7">
    <source>
        <dbReference type="ARBA" id="ARBA00023267"/>
    </source>
</evidence>
<evidence type="ECO:0000256" key="2">
    <source>
        <dbReference type="ARBA" id="ARBA00017562"/>
    </source>
</evidence>
<dbReference type="SUPFAM" id="SSF51230">
    <property type="entry name" value="Single hybrid motif"/>
    <property type="match status" value="1"/>
</dbReference>
<dbReference type="InterPro" id="IPR011053">
    <property type="entry name" value="Single_hybrid_motif"/>
</dbReference>
<dbReference type="EMBL" id="CABL01000011">
    <property type="protein sequence ID" value="CBH75556.1"/>
    <property type="molecule type" value="Genomic_DNA"/>
</dbReference>
<accession>E6PGG8</accession>
<feature type="domain" description="Lipoyl-binding" evidence="8">
    <location>
        <begin position="70"/>
        <end position="146"/>
    </location>
</feature>
<dbReference type="InterPro" id="IPR050709">
    <property type="entry name" value="Biotin_Carboxyl_Carrier/Decarb"/>
</dbReference>
<protein>
    <recommendedName>
        <fullName evidence="2">Biotin carboxyl carrier protein of acetyl-CoA carboxylase</fullName>
    </recommendedName>
</protein>
<evidence type="ECO:0000256" key="5">
    <source>
        <dbReference type="ARBA" id="ARBA00023098"/>
    </source>
</evidence>
<dbReference type="GO" id="GO:0009317">
    <property type="term" value="C:acetyl-CoA carboxylase complex"/>
    <property type="evidence" value="ECO:0007669"/>
    <property type="project" value="InterPro"/>
</dbReference>
<dbReference type="InterPro" id="IPR001882">
    <property type="entry name" value="Biotin_BS"/>
</dbReference>
<evidence type="ECO:0000313" key="9">
    <source>
        <dbReference type="EMBL" id="CBH75556.1"/>
    </source>
</evidence>
<comment type="pathway">
    <text evidence="1">Lipid metabolism; fatty acid biosynthesis.</text>
</comment>
<evidence type="ECO:0000256" key="1">
    <source>
        <dbReference type="ARBA" id="ARBA00005194"/>
    </source>
</evidence>
<dbReference type="Pfam" id="PF00364">
    <property type="entry name" value="Biotin_lipoyl"/>
    <property type="match status" value="1"/>
</dbReference>
<dbReference type="PANTHER" id="PTHR45266:SF3">
    <property type="entry name" value="OXALOACETATE DECARBOXYLASE ALPHA CHAIN"/>
    <property type="match status" value="1"/>
</dbReference>
<keyword evidence="5" id="KW-0443">Lipid metabolism</keyword>
<dbReference type="InterPro" id="IPR000089">
    <property type="entry name" value="Biotin_lipoyl"/>
</dbReference>
<name>E6PGG8_9ZZZZ</name>
<dbReference type="GO" id="GO:0006633">
    <property type="term" value="P:fatty acid biosynthetic process"/>
    <property type="evidence" value="ECO:0007669"/>
    <property type="project" value="UniProtKB-UniPathway"/>
</dbReference>
<keyword evidence="7" id="KW-0092">Biotin</keyword>
<reference evidence="9" key="1">
    <citation type="submission" date="2009-10" db="EMBL/GenBank/DDBJ databases">
        <title>Diversity of trophic interactions inside an arsenic-rich microbial ecosystem.</title>
        <authorList>
            <person name="Bertin P.N."/>
            <person name="Heinrich-Salmeron A."/>
            <person name="Pelletier E."/>
            <person name="Goulhen-Chollet F."/>
            <person name="Arsene-Ploetze F."/>
            <person name="Gallien S."/>
            <person name="Calteau A."/>
            <person name="Vallenet D."/>
            <person name="Casiot C."/>
            <person name="Chane-Woon-Ming B."/>
            <person name="Giloteaux L."/>
            <person name="Barakat M."/>
            <person name="Bonnefoy V."/>
            <person name="Bruneel O."/>
            <person name="Chandler M."/>
            <person name="Cleiss J."/>
            <person name="Duran R."/>
            <person name="Elbaz-Poulichet F."/>
            <person name="Fonknechten N."/>
            <person name="Lauga B."/>
            <person name="Mornico D."/>
            <person name="Ortet P."/>
            <person name="Schaeffer C."/>
            <person name="Siguier P."/>
            <person name="Alexander Thil Smith A."/>
            <person name="Van Dorsselaer A."/>
            <person name="Weissenbach J."/>
            <person name="Medigue C."/>
            <person name="Le Paslier D."/>
        </authorList>
    </citation>
    <scope>NUCLEOTIDE SEQUENCE</scope>
</reference>
<keyword evidence="9" id="KW-0436">Ligase</keyword>
<organism evidence="9">
    <name type="scientific">mine drainage metagenome</name>
    <dbReference type="NCBI Taxonomy" id="410659"/>
    <lineage>
        <taxon>unclassified sequences</taxon>
        <taxon>metagenomes</taxon>
        <taxon>ecological metagenomes</taxon>
    </lineage>
</organism>
<dbReference type="AlphaFoldDB" id="E6PGG8"/>
<dbReference type="PROSITE" id="PS00188">
    <property type="entry name" value="BIOTIN"/>
    <property type="match status" value="1"/>
</dbReference>
<dbReference type="GO" id="GO:0003989">
    <property type="term" value="F:acetyl-CoA carboxylase activity"/>
    <property type="evidence" value="ECO:0007669"/>
    <property type="project" value="InterPro"/>
</dbReference>
<sequence>MEQDFEAIERLIAVMEQHDLDRMKVRVGETLYELVRREAAAPLVTQIGHVPAPVPEGVGPAPVAGPPKNVKRVSAPLTGVFYRSSSPDTAAFVSEGQRVEMGEVLCILEAMKLFNEIQSEYAGTIVRIIPQNGELVSQGEDLFWIEP</sequence>
<keyword evidence="4" id="KW-0276">Fatty acid metabolism</keyword>
<dbReference type="CDD" id="cd06850">
    <property type="entry name" value="biotinyl_domain"/>
    <property type="match status" value="1"/>
</dbReference>